<dbReference type="Gene3D" id="3.40.50.200">
    <property type="entry name" value="Peptidase S8/S53 domain"/>
    <property type="match status" value="1"/>
</dbReference>
<dbReference type="InterPro" id="IPR023827">
    <property type="entry name" value="Peptidase_S8_Asp-AS"/>
</dbReference>
<feature type="region of interest" description="Disordered" evidence="6">
    <location>
        <begin position="370"/>
        <end position="437"/>
    </location>
</feature>
<feature type="region of interest" description="Disordered" evidence="6">
    <location>
        <begin position="1039"/>
        <end position="1082"/>
    </location>
</feature>
<sequence>MNMVQVPEGVNASEVLKALQDHPGVEFAEVDKVLSAYGQPNDPDLPQQWAMYQLGLFSSSLPVNGLQAQGAWNRSTGSNEVVVCVIDSGIDYTHPDLQGNIWINHHEIPNNGIDDDANGFIDDYYGWNFLSNSGNNMDNNYHGTHLSGMVGALCNNGIGVCGVNQVVKVMGCKFLDGSGNGYTSDAVRCLDYAQRMGADITLNSYGGLYADSYALQSAIQAAEDKGQLFVTAAGNDYGTNIDATPTYPAAYTNKNIMSVIATDESDQLANYSNYGLHNTDIAAPGSKILSTVLNGQYGMHEGTSQSAGFVAGAAALLLAAYRTAGINATGAMMKSPIMSGAQPLTQLKNRCKAGGTLDIGRAMSYVPQQPQAASAASPTEAPIAAPTAAPMPSSVEPPMLSSQPIKVSQPKLVLGNYPPSPDTVASKSVPRPDLAQEPLSGSWSLVDSYSGGFPLQQSSVTFAPQYNGVYTACLRQGMQQFANPPEYGQDITSMVLQSGGASMNYEVAGALVGDQVQSESAVVKADGTVQLPAASAIFGTGSASALSVWSFADSTANLKQGGQVTWYQTPDRAVLSFTNVSTGGGGLSSWQVELFTAYGHYQPAGAVRVTWLHVAAQHGRVGLGTGSEDDSSTDFLQQARCQAPAKLVLQQPSLQPVQLKAAKAGSAHNSASVAVPIANQGNISLAVAFSLERRNTSVLVPDQWLDPSSSYQQLFSGSQGSCSSGQGQQQQCYGFESGPEGGLVARGAIDKPIRYATTVEGPLRVSGQINRTRECADHHIILSTSPTPPAQAGDESSIYVYTSCGQRLLQVGNDAVLGQGGACVSLGSSDLSIELGMGLINVMVDGCSKLAAQQYLGAGPFYLYLGTQCSAGECPGGITWESLELEQGPGTVVGQIENVAQNPQQILVQQAPAGNPGTSLQDMLQLPAYPTDDGSTPPPPPPPSQARQPIVLPTLPQRFGQSPSAAPSSPAGRSPEPSGGSHQGEADGAQVSAASVPEGRRLLLAGSPAGHGRATSLGSWGIVRRLRRLLLLPDQEGASTAPHLHLGSPQAGSSVSQGDEADVQQGSQAPAPAPEERGGKPTRVRGALQAPLVALQATSFLDMGAPTEAVLPAAAPSQGMGQGPQGQTDGSPVGWVSTHPPSLTVPPFSSSSIMLQYNSAGLEKGTYQAALIMYSNDPEQPTTRLPLQLEIN</sequence>
<dbReference type="PANTHER" id="PTHR43806">
    <property type="entry name" value="PEPTIDASE S8"/>
    <property type="match status" value="1"/>
</dbReference>
<evidence type="ECO:0000256" key="2">
    <source>
        <dbReference type="ARBA" id="ARBA00022670"/>
    </source>
</evidence>
<feature type="compositionally biased region" description="Low complexity" evidence="6">
    <location>
        <begin position="962"/>
        <end position="980"/>
    </location>
</feature>
<feature type="compositionally biased region" description="Low complexity" evidence="6">
    <location>
        <begin position="370"/>
        <end position="394"/>
    </location>
</feature>
<feature type="active site" description="Charge relay system" evidence="5">
    <location>
        <position position="304"/>
    </location>
</feature>
<dbReference type="EMBL" id="CAXHTA020000009">
    <property type="protein sequence ID" value="CAL5223635.1"/>
    <property type="molecule type" value="Genomic_DNA"/>
</dbReference>
<evidence type="ECO:0000313" key="8">
    <source>
        <dbReference type="EMBL" id="CAL5223635.1"/>
    </source>
</evidence>
<evidence type="ECO:0000256" key="6">
    <source>
        <dbReference type="SAM" id="MobiDB-lite"/>
    </source>
</evidence>
<dbReference type="InterPro" id="IPR050131">
    <property type="entry name" value="Peptidase_S8_subtilisin-like"/>
</dbReference>
<feature type="region of interest" description="Disordered" evidence="6">
    <location>
        <begin position="911"/>
        <end position="993"/>
    </location>
</feature>
<dbReference type="InterPro" id="IPR000209">
    <property type="entry name" value="Peptidase_S8/S53_dom"/>
</dbReference>
<dbReference type="PRINTS" id="PR00723">
    <property type="entry name" value="SUBTILISIN"/>
</dbReference>
<evidence type="ECO:0000313" key="9">
    <source>
        <dbReference type="Proteomes" id="UP001497392"/>
    </source>
</evidence>
<evidence type="ECO:0000259" key="7">
    <source>
        <dbReference type="Pfam" id="PF00082"/>
    </source>
</evidence>
<comment type="similarity">
    <text evidence="1 5">Belongs to the peptidase S8 family.</text>
</comment>
<dbReference type="PANTHER" id="PTHR43806:SF11">
    <property type="entry name" value="CEREVISIN-RELATED"/>
    <property type="match status" value="1"/>
</dbReference>
<dbReference type="InterPro" id="IPR036852">
    <property type="entry name" value="Peptidase_S8/S53_dom_sf"/>
</dbReference>
<name>A0ABP1FYP5_9CHLO</name>
<keyword evidence="9" id="KW-1185">Reference proteome</keyword>
<evidence type="ECO:0000256" key="5">
    <source>
        <dbReference type="PROSITE-ProRule" id="PRU01240"/>
    </source>
</evidence>
<reference evidence="8 9" key="1">
    <citation type="submission" date="2024-06" db="EMBL/GenBank/DDBJ databases">
        <authorList>
            <person name="Kraege A."/>
            <person name="Thomma B."/>
        </authorList>
    </citation>
    <scope>NUCLEOTIDE SEQUENCE [LARGE SCALE GENOMIC DNA]</scope>
</reference>
<dbReference type="PROSITE" id="PS00136">
    <property type="entry name" value="SUBTILASE_ASP"/>
    <property type="match status" value="1"/>
</dbReference>
<dbReference type="CDD" id="cd07473">
    <property type="entry name" value="Peptidases_S8_Subtilisin_like"/>
    <property type="match status" value="1"/>
</dbReference>
<gene>
    <name evidence="8" type="primary">g6179</name>
    <name evidence="8" type="ORF">VP750_LOCUS5294</name>
</gene>
<proteinExistence type="inferred from homology"/>
<dbReference type="InterPro" id="IPR034204">
    <property type="entry name" value="PfSUB1-like_cat_dom"/>
</dbReference>
<protein>
    <submittedName>
        <fullName evidence="8">G6179 protein</fullName>
    </submittedName>
</protein>
<evidence type="ECO:0000256" key="3">
    <source>
        <dbReference type="ARBA" id="ARBA00022801"/>
    </source>
</evidence>
<comment type="caution">
    <text evidence="8">The sequence shown here is derived from an EMBL/GenBank/DDBJ whole genome shotgun (WGS) entry which is preliminary data.</text>
</comment>
<keyword evidence="3 5" id="KW-0378">Hydrolase</keyword>
<feature type="domain" description="Peptidase S8/S53" evidence="7">
    <location>
        <begin position="79"/>
        <end position="344"/>
    </location>
</feature>
<feature type="region of interest" description="Disordered" evidence="6">
    <location>
        <begin position="1114"/>
        <end position="1140"/>
    </location>
</feature>
<dbReference type="PROSITE" id="PS51892">
    <property type="entry name" value="SUBTILASE"/>
    <property type="match status" value="1"/>
</dbReference>
<keyword evidence="4 5" id="KW-0720">Serine protease</keyword>
<feature type="active site" description="Charge relay system" evidence="5">
    <location>
        <position position="87"/>
    </location>
</feature>
<keyword evidence="2 5" id="KW-0645">Protease</keyword>
<dbReference type="Pfam" id="PF00082">
    <property type="entry name" value="Peptidase_S8"/>
    <property type="match status" value="1"/>
</dbReference>
<evidence type="ECO:0000256" key="1">
    <source>
        <dbReference type="ARBA" id="ARBA00011073"/>
    </source>
</evidence>
<evidence type="ECO:0000256" key="4">
    <source>
        <dbReference type="ARBA" id="ARBA00022825"/>
    </source>
</evidence>
<dbReference type="Proteomes" id="UP001497392">
    <property type="component" value="Unassembled WGS sequence"/>
</dbReference>
<organism evidence="8 9">
    <name type="scientific">Coccomyxa viridis</name>
    <dbReference type="NCBI Taxonomy" id="1274662"/>
    <lineage>
        <taxon>Eukaryota</taxon>
        <taxon>Viridiplantae</taxon>
        <taxon>Chlorophyta</taxon>
        <taxon>core chlorophytes</taxon>
        <taxon>Trebouxiophyceae</taxon>
        <taxon>Trebouxiophyceae incertae sedis</taxon>
        <taxon>Coccomyxaceae</taxon>
        <taxon>Coccomyxa</taxon>
    </lineage>
</organism>
<feature type="active site" description="Charge relay system" evidence="5">
    <location>
        <position position="142"/>
    </location>
</feature>
<dbReference type="SUPFAM" id="SSF52743">
    <property type="entry name" value="Subtilisin-like"/>
    <property type="match status" value="1"/>
</dbReference>
<accession>A0ABP1FYP5</accession>
<dbReference type="InterPro" id="IPR015500">
    <property type="entry name" value="Peptidase_S8_subtilisin-rel"/>
</dbReference>